<accession>A0ABN7YXM8</accession>
<organism evidence="1 2">
    <name type="scientific">Cupriavidus laharis</name>
    <dbReference type="NCBI Taxonomy" id="151654"/>
    <lineage>
        <taxon>Bacteria</taxon>
        <taxon>Pseudomonadati</taxon>
        <taxon>Pseudomonadota</taxon>
        <taxon>Betaproteobacteria</taxon>
        <taxon>Burkholderiales</taxon>
        <taxon>Burkholderiaceae</taxon>
        <taxon>Cupriavidus</taxon>
    </lineage>
</organism>
<comment type="caution">
    <text evidence="1">The sequence shown here is derived from an EMBL/GenBank/DDBJ whole genome shotgun (WGS) entry which is preliminary data.</text>
</comment>
<protein>
    <submittedName>
        <fullName evidence="1">Uncharacterized protein</fullName>
    </submittedName>
</protein>
<evidence type="ECO:0000313" key="1">
    <source>
        <dbReference type="EMBL" id="CAG9176382.1"/>
    </source>
</evidence>
<gene>
    <name evidence="1" type="ORF">LMG23992_03259</name>
</gene>
<evidence type="ECO:0000313" key="2">
    <source>
        <dbReference type="Proteomes" id="UP000727654"/>
    </source>
</evidence>
<sequence>MPLFWLCCLVYPCALWAFFLALSLGYGHMRCDTARADNLASDEIESQCHDEASVPLAVLGHAWRFAGDKDANDVTDIVSGATQLGLRPSGAEPDSDVRARWLEIPGKPFYPGNALGEHQRHLVISEWLLAELIEDMAPGLDALPAGCSLQVHLSLQSMLDLDDVCKDLETRLQARVPALRITTTSSADDLPLSEVDTWHDTMTNSDAQLLIAIQLRRAISQRLVDGEAEVGVALLLGHPGSSCAPFSSPGLALHRPAVEIPDAAAKAVSLATRWGQTEAARVRTIWCHLPSEELVREVKSLPEYQPALWIDVGASVGNCAGAGAWLTTALAIAHASRDPSPQIVLSQHDHNVIALVCKKQV</sequence>
<dbReference type="EMBL" id="CAJZAI010000007">
    <property type="protein sequence ID" value="CAG9176382.1"/>
    <property type="molecule type" value="Genomic_DNA"/>
</dbReference>
<keyword evidence="2" id="KW-1185">Reference proteome</keyword>
<proteinExistence type="predicted"/>
<reference evidence="1 2" key="1">
    <citation type="submission" date="2021-08" db="EMBL/GenBank/DDBJ databases">
        <authorList>
            <person name="Peeters C."/>
        </authorList>
    </citation>
    <scope>NUCLEOTIDE SEQUENCE [LARGE SCALE GENOMIC DNA]</scope>
    <source>
        <strain evidence="1 2">LMG 23992</strain>
    </source>
</reference>
<name>A0ABN7YXM8_9BURK</name>
<dbReference type="Proteomes" id="UP000727654">
    <property type="component" value="Unassembled WGS sequence"/>
</dbReference>